<gene>
    <name evidence="5" type="ORF">HRUBRA_00870</name>
</gene>
<sequence length="352" mass="37527">MTSVLRKLLLPLGALLGLLLLIYWLAGGFRAQVEPGLEEAVPASAANAVPVQALREPAFEAVPASVEARETTVVASRLLARITALAVRSGDYVEAGDLLVSLEQADLEARARQAQETVRSVSARLKETRQNLARAEELHERNLIADADLDAARANASSLQAQLAGARQAVEEAEAALSYSRITSPIAGRIVDRFAEPGDTVQPGQKILSLYNPFSLRVEARVREGLALALVPGRELAVTVPAMEHAFTAQVEELVPAADPGSRTFEVKASLAAQNGLLPGMYARLLVPAGEREVLLLPADRVREVGQLDVLWIAGEGGPERRFVRLGPPRDDGQVEVLAGVAAGELVLPPPR</sequence>
<dbReference type="PANTHER" id="PTHR30469">
    <property type="entry name" value="MULTIDRUG RESISTANCE PROTEIN MDTA"/>
    <property type="match status" value="1"/>
</dbReference>
<dbReference type="AlphaFoldDB" id="A0A095XXR5"/>
<dbReference type="Gene3D" id="2.40.30.170">
    <property type="match status" value="1"/>
</dbReference>
<dbReference type="InterPro" id="IPR006143">
    <property type="entry name" value="RND_pump_MFP"/>
</dbReference>
<dbReference type="Gene3D" id="2.40.50.100">
    <property type="match status" value="1"/>
</dbReference>
<dbReference type="Gene3D" id="2.40.420.20">
    <property type="match status" value="1"/>
</dbReference>
<dbReference type="InterPro" id="IPR058647">
    <property type="entry name" value="BSH_CzcB-like"/>
</dbReference>
<protein>
    <submittedName>
        <fullName evidence="5">Putative Co/Zn/Cd efflux system membrane fusion protein</fullName>
    </submittedName>
</protein>
<dbReference type="NCBIfam" id="TIGR01730">
    <property type="entry name" value="RND_mfp"/>
    <property type="match status" value="1"/>
</dbReference>
<dbReference type="STRING" id="1265313.HRUBRA_00870"/>
<evidence type="ECO:0000256" key="2">
    <source>
        <dbReference type="SAM" id="Coils"/>
    </source>
</evidence>
<dbReference type="GO" id="GO:1990281">
    <property type="term" value="C:efflux pump complex"/>
    <property type="evidence" value="ECO:0007669"/>
    <property type="project" value="TreeGrafter"/>
</dbReference>
<comment type="similarity">
    <text evidence="1">Belongs to the membrane fusion protein (MFP) (TC 8.A.1) family.</text>
</comment>
<evidence type="ECO:0000313" key="5">
    <source>
        <dbReference type="EMBL" id="KGE04531.1"/>
    </source>
</evidence>
<dbReference type="OrthoDB" id="5730196at2"/>
<dbReference type="Proteomes" id="UP000029640">
    <property type="component" value="Unassembled WGS sequence"/>
</dbReference>
<organism evidence="5 6">
    <name type="scientific">Pseudohaliea rubra DSM 19751</name>
    <dbReference type="NCBI Taxonomy" id="1265313"/>
    <lineage>
        <taxon>Bacteria</taxon>
        <taxon>Pseudomonadati</taxon>
        <taxon>Pseudomonadota</taxon>
        <taxon>Gammaproteobacteria</taxon>
        <taxon>Cellvibrionales</taxon>
        <taxon>Halieaceae</taxon>
        <taxon>Pseudohaliea</taxon>
    </lineage>
</organism>
<dbReference type="EMBL" id="AUVB01000024">
    <property type="protein sequence ID" value="KGE04531.1"/>
    <property type="molecule type" value="Genomic_DNA"/>
</dbReference>
<dbReference type="PANTHER" id="PTHR30469:SF15">
    <property type="entry name" value="HLYD FAMILY OF SECRETION PROTEINS"/>
    <property type="match status" value="1"/>
</dbReference>
<dbReference type="GO" id="GO:0015562">
    <property type="term" value="F:efflux transmembrane transporter activity"/>
    <property type="evidence" value="ECO:0007669"/>
    <property type="project" value="TreeGrafter"/>
</dbReference>
<dbReference type="eggNOG" id="COG0845">
    <property type="taxonomic scope" value="Bacteria"/>
</dbReference>
<name>A0A095XXR5_9GAMM</name>
<evidence type="ECO:0000313" key="6">
    <source>
        <dbReference type="Proteomes" id="UP000029640"/>
    </source>
</evidence>
<dbReference type="RefSeq" id="WP_035514560.1">
    <property type="nucleotide sequence ID" value="NZ_KN234749.1"/>
</dbReference>
<dbReference type="Pfam" id="PF25954">
    <property type="entry name" value="Beta-barrel_RND_2"/>
    <property type="match status" value="1"/>
</dbReference>
<feature type="coiled-coil region" evidence="2">
    <location>
        <begin position="104"/>
        <end position="176"/>
    </location>
</feature>
<proteinExistence type="inferred from homology"/>
<dbReference type="SUPFAM" id="SSF111369">
    <property type="entry name" value="HlyD-like secretion proteins"/>
    <property type="match status" value="1"/>
</dbReference>
<keyword evidence="6" id="KW-1185">Reference proteome</keyword>
<dbReference type="Gene3D" id="1.10.287.470">
    <property type="entry name" value="Helix hairpin bin"/>
    <property type="match status" value="1"/>
</dbReference>
<evidence type="ECO:0000256" key="1">
    <source>
        <dbReference type="ARBA" id="ARBA00009477"/>
    </source>
</evidence>
<feature type="domain" description="CzcB-like barrel-sandwich hybrid" evidence="4">
    <location>
        <begin position="71"/>
        <end position="209"/>
    </location>
</feature>
<reference evidence="5 6" key="1">
    <citation type="journal article" date="2014" name="Genome Announc.">
        <title>Genome Sequence of Gammaproteobacterial Pseudohaliea rubra Type Strain DSM 19751, Isolated from Coastal Seawater of the Mediterranean Sea.</title>
        <authorList>
            <person name="Spring S."/>
            <person name="Fiebig A."/>
            <person name="Riedel T."/>
            <person name="Goker M."/>
            <person name="Klenk H.P."/>
        </authorList>
    </citation>
    <scope>NUCLEOTIDE SEQUENCE [LARGE SCALE GENOMIC DNA]</scope>
    <source>
        <strain evidence="5 6">DSM 19751</strain>
    </source>
</reference>
<dbReference type="InterPro" id="IPR058792">
    <property type="entry name" value="Beta-barrel_RND_2"/>
</dbReference>
<evidence type="ECO:0000259" key="4">
    <source>
        <dbReference type="Pfam" id="PF25973"/>
    </source>
</evidence>
<dbReference type="Pfam" id="PF25973">
    <property type="entry name" value="BSH_CzcB"/>
    <property type="match status" value="1"/>
</dbReference>
<keyword evidence="2" id="KW-0175">Coiled coil</keyword>
<accession>A0A095XXR5</accession>
<feature type="domain" description="CusB-like beta-barrel" evidence="3">
    <location>
        <begin position="218"/>
        <end position="285"/>
    </location>
</feature>
<comment type="caution">
    <text evidence="5">The sequence shown here is derived from an EMBL/GenBank/DDBJ whole genome shotgun (WGS) entry which is preliminary data.</text>
</comment>
<evidence type="ECO:0000259" key="3">
    <source>
        <dbReference type="Pfam" id="PF25954"/>
    </source>
</evidence>
<dbReference type="HOGENOM" id="CLU_018816_1_4_6"/>